<keyword evidence="2 4" id="KW-0238">DNA-binding</keyword>
<dbReference type="Proteomes" id="UP000011200">
    <property type="component" value="Chromosome"/>
</dbReference>
<feature type="region of interest" description="Disordered" evidence="5">
    <location>
        <begin position="1"/>
        <end position="24"/>
    </location>
</feature>
<evidence type="ECO:0000256" key="4">
    <source>
        <dbReference type="PROSITE-ProRule" id="PRU00335"/>
    </source>
</evidence>
<evidence type="ECO:0000313" key="7">
    <source>
        <dbReference type="EMBL" id="AWT51872.1"/>
    </source>
</evidence>
<dbReference type="InterPro" id="IPR001647">
    <property type="entry name" value="HTH_TetR"/>
</dbReference>
<dbReference type="InterPro" id="IPR050109">
    <property type="entry name" value="HTH-type_TetR-like_transc_reg"/>
</dbReference>
<dbReference type="GO" id="GO:0000976">
    <property type="term" value="F:transcription cis-regulatory region binding"/>
    <property type="evidence" value="ECO:0007669"/>
    <property type="project" value="TreeGrafter"/>
</dbReference>
<keyword evidence="3" id="KW-0804">Transcription</keyword>
<protein>
    <submittedName>
        <fullName evidence="7">Transcriptional regulator, TetR family protein</fullName>
    </submittedName>
</protein>
<proteinExistence type="predicted"/>
<evidence type="ECO:0000256" key="1">
    <source>
        <dbReference type="ARBA" id="ARBA00023015"/>
    </source>
</evidence>
<dbReference type="PANTHER" id="PTHR30055:SF234">
    <property type="entry name" value="HTH-TYPE TRANSCRIPTIONAL REGULATOR BETI"/>
    <property type="match status" value="1"/>
</dbReference>
<gene>
    <name evidence="7" type="ORF">D806_008820</name>
</gene>
<evidence type="ECO:0000256" key="3">
    <source>
        <dbReference type="ARBA" id="ARBA00023163"/>
    </source>
</evidence>
<name>A0A2U9PJF5_MYCSE</name>
<feature type="domain" description="HTH tetR-type" evidence="6">
    <location>
        <begin position="294"/>
        <end position="354"/>
    </location>
</feature>
<dbReference type="EMBL" id="CP027541">
    <property type="protein sequence ID" value="AWT51872.1"/>
    <property type="molecule type" value="Genomic_DNA"/>
</dbReference>
<dbReference type="PANTHER" id="PTHR30055">
    <property type="entry name" value="HTH-TYPE TRANSCRIPTIONAL REGULATOR RUTR"/>
    <property type="match status" value="1"/>
</dbReference>
<feature type="DNA-binding region" description="H-T-H motif" evidence="4">
    <location>
        <begin position="317"/>
        <end position="336"/>
    </location>
</feature>
<reference evidence="8" key="2">
    <citation type="submission" date="2018-03" db="EMBL/GenBank/DDBJ databases">
        <authorList>
            <person name="Derbyshire K."/>
            <person name="Gray T.A."/>
            <person name="Champion M."/>
        </authorList>
    </citation>
    <scope>NUCLEOTIDE SEQUENCE [LARGE SCALE GENOMIC DNA]</scope>
    <source>
        <strain evidence="8">MKD8</strain>
    </source>
</reference>
<organism evidence="7 8">
    <name type="scientific">Mycolicibacterium smegmatis (strain MKD8)</name>
    <name type="common">Mycobacterium smegmatis</name>
    <dbReference type="NCBI Taxonomy" id="1214915"/>
    <lineage>
        <taxon>Bacteria</taxon>
        <taxon>Bacillati</taxon>
        <taxon>Actinomycetota</taxon>
        <taxon>Actinomycetes</taxon>
        <taxon>Mycobacteriales</taxon>
        <taxon>Mycobacteriaceae</taxon>
        <taxon>Mycolicibacterium</taxon>
    </lineage>
</organism>
<sequence>MHTSENSSTGQDTMAPRNDTTASRLSKLRRWSMCVLDQMTPTYVNDRSPWVRAFDRIGGPVYRDHMARTPLGPTTSGSVAVRRRPKDRKAQIARASAEAFSALGYHGVSMEAIASRVGISAAALYRHYSSKYELFRDAVLNLGQQLVDCTAFADTADAPENSEDAREQLRLLAAALTDTSLANRESGGLYRWEARYLNEDDQAALNAQMRTVHHRIQRPLQQLRPELTSRERWMLSTATLSVIGSVVDHRGKLPAGQIREVLGEIVESVLAADLPELPELGAVAAPATTPVVSAAKYEALLNESMRLFNKHGYRDTTMEDIAAAVGMPASGIYRYFSGKADILAAGFRRAADRLSADMAEILAAGGEPEEVLAALIDDYVTRSFDRPELERVYYTERLNMTPADQKILRDLQRSAVESWVNVVMPVRPHWSAGQARFAVHAAMALVIDLGRLMGYQNSEQARAVVSTMVDLVLLGRYRLRTALPAR</sequence>
<accession>A0A2U9PJF5</accession>
<evidence type="ECO:0000313" key="8">
    <source>
        <dbReference type="Proteomes" id="UP000011200"/>
    </source>
</evidence>
<dbReference type="AlphaFoldDB" id="A0A2U9PJF5"/>
<dbReference type="GO" id="GO:0003700">
    <property type="term" value="F:DNA-binding transcription factor activity"/>
    <property type="evidence" value="ECO:0007669"/>
    <property type="project" value="TreeGrafter"/>
</dbReference>
<keyword evidence="1" id="KW-0805">Transcription regulation</keyword>
<feature type="DNA-binding region" description="H-T-H motif" evidence="4">
    <location>
        <begin position="109"/>
        <end position="128"/>
    </location>
</feature>
<dbReference type="InterPro" id="IPR036271">
    <property type="entry name" value="Tet_transcr_reg_TetR-rel_C_sf"/>
</dbReference>
<evidence type="ECO:0000259" key="6">
    <source>
        <dbReference type="PROSITE" id="PS50977"/>
    </source>
</evidence>
<evidence type="ECO:0000256" key="5">
    <source>
        <dbReference type="SAM" id="MobiDB-lite"/>
    </source>
</evidence>
<evidence type="ECO:0000256" key="2">
    <source>
        <dbReference type="ARBA" id="ARBA00023125"/>
    </source>
</evidence>
<reference evidence="7 8" key="1">
    <citation type="journal article" date="2013" name="Genome Announc.">
        <title>Draft genome sequence of MKD8, a conjugal recipient Mycobacterium smegmatis strain.</title>
        <authorList>
            <person name="Gray T.A."/>
            <person name="Palumbo M.J."/>
            <person name="Derbyshire K.M."/>
        </authorList>
    </citation>
    <scope>NUCLEOTIDE SEQUENCE [LARGE SCALE GENOMIC DNA]</scope>
    <source>
        <strain evidence="7 8">MKD8</strain>
    </source>
</reference>
<dbReference type="InterPro" id="IPR009057">
    <property type="entry name" value="Homeodomain-like_sf"/>
</dbReference>
<dbReference type="SUPFAM" id="SSF46689">
    <property type="entry name" value="Homeodomain-like"/>
    <property type="match status" value="2"/>
</dbReference>
<dbReference type="PRINTS" id="PR00455">
    <property type="entry name" value="HTHTETR"/>
</dbReference>
<dbReference type="PROSITE" id="PS50977">
    <property type="entry name" value="HTH_TETR_2"/>
    <property type="match status" value="2"/>
</dbReference>
<feature type="region of interest" description="Disordered" evidence="5">
    <location>
        <begin position="65"/>
        <end position="85"/>
    </location>
</feature>
<dbReference type="Gene3D" id="1.10.10.60">
    <property type="entry name" value="Homeodomain-like"/>
    <property type="match status" value="2"/>
</dbReference>
<dbReference type="Pfam" id="PF00440">
    <property type="entry name" value="TetR_N"/>
    <property type="match status" value="2"/>
</dbReference>
<dbReference type="SUPFAM" id="SSF48498">
    <property type="entry name" value="Tetracyclin repressor-like, C-terminal domain"/>
    <property type="match status" value="1"/>
</dbReference>
<dbReference type="Gene3D" id="1.10.357.10">
    <property type="entry name" value="Tetracycline Repressor, domain 2"/>
    <property type="match status" value="2"/>
</dbReference>
<feature type="domain" description="HTH tetR-type" evidence="6">
    <location>
        <begin position="86"/>
        <end position="146"/>
    </location>
</feature>